<proteinExistence type="predicted"/>
<dbReference type="AlphaFoldDB" id="H0I0Q2"/>
<name>H0I0Q2_9HYPH</name>
<evidence type="ECO:0000313" key="1">
    <source>
        <dbReference type="EMBL" id="EHK53446.1"/>
    </source>
</evidence>
<dbReference type="EMBL" id="AHAM01000269">
    <property type="protein sequence ID" value="EHK53446.1"/>
    <property type="molecule type" value="Genomic_DNA"/>
</dbReference>
<keyword evidence="2" id="KW-1185">Reference proteome</keyword>
<gene>
    <name evidence="1" type="ORF">MAXJ12_30197</name>
</gene>
<accession>H0I0Q2</accession>
<protein>
    <submittedName>
        <fullName evidence="1">Uncharacterized protein</fullName>
    </submittedName>
</protein>
<dbReference type="Proteomes" id="UP000003250">
    <property type="component" value="Unassembled WGS sequence"/>
</dbReference>
<sequence length="37" mass="4396">MRETIQKGRYEMRDAQGRTIVNRPATAMDYLRLKVAR</sequence>
<evidence type="ECO:0000313" key="2">
    <source>
        <dbReference type="Proteomes" id="UP000003250"/>
    </source>
</evidence>
<dbReference type="PATRIC" id="fig|1107882.3.peg.5846"/>
<organism evidence="1 2">
    <name type="scientific">Mesorhizobium alhagi CCNWXJ12-2</name>
    <dbReference type="NCBI Taxonomy" id="1107882"/>
    <lineage>
        <taxon>Bacteria</taxon>
        <taxon>Pseudomonadati</taxon>
        <taxon>Pseudomonadota</taxon>
        <taxon>Alphaproteobacteria</taxon>
        <taxon>Hyphomicrobiales</taxon>
        <taxon>Phyllobacteriaceae</taxon>
        <taxon>Allomesorhizobium</taxon>
    </lineage>
</organism>
<reference evidence="1 2" key="1">
    <citation type="journal article" date="2012" name="J. Bacteriol.">
        <title>Draft Genome Sequence of Mesorhizobium alhagi CCNWXJ12-2T, a Novel Salt-Resistant Species Isolated from the Desert of Northwestern China.</title>
        <authorList>
            <person name="Zhou M."/>
            <person name="Chen W."/>
            <person name="Chen H."/>
            <person name="Wei G."/>
        </authorList>
    </citation>
    <scope>NUCLEOTIDE SEQUENCE [LARGE SCALE GENOMIC DNA]</scope>
    <source>
        <strain evidence="1 2">CCNWXJ12-2</strain>
    </source>
</reference>